<dbReference type="eggNOG" id="COG3324">
    <property type="taxonomic scope" value="Bacteria"/>
</dbReference>
<dbReference type="InterPro" id="IPR052164">
    <property type="entry name" value="Anthracycline_SecMetBiosynth"/>
</dbReference>
<gene>
    <name evidence="2" type="ordered locus">Tpau_2073</name>
</gene>
<feature type="domain" description="VOC" evidence="1">
    <location>
        <begin position="149"/>
        <end position="285"/>
    </location>
</feature>
<proteinExistence type="predicted"/>
<dbReference type="Pfam" id="PF00903">
    <property type="entry name" value="Glyoxalase"/>
    <property type="match status" value="2"/>
</dbReference>
<protein>
    <submittedName>
        <fullName evidence="2">Glyoxalase/bleomycin resistance protein/dioxygenase</fullName>
    </submittedName>
</protein>
<dbReference type="InterPro" id="IPR029068">
    <property type="entry name" value="Glyas_Bleomycin-R_OHBP_Dase"/>
</dbReference>
<dbReference type="AlphaFoldDB" id="D5UNW7"/>
<dbReference type="Proteomes" id="UP000001213">
    <property type="component" value="Chromosome"/>
</dbReference>
<reference evidence="2 3" key="2">
    <citation type="journal article" date="2011" name="Stand. Genomic Sci.">
        <title>Complete genome sequence of Tsukamurella paurometabola type strain (no. 33).</title>
        <authorList>
            <person name="Munk A.C."/>
            <person name="Lapidus A."/>
            <person name="Lucas S."/>
            <person name="Nolan M."/>
            <person name="Tice H."/>
            <person name="Cheng J.F."/>
            <person name="Del Rio T.G."/>
            <person name="Goodwin L."/>
            <person name="Pitluck S."/>
            <person name="Liolios K."/>
            <person name="Huntemann M."/>
            <person name="Ivanova N."/>
            <person name="Mavromatis K."/>
            <person name="Mikhailova N."/>
            <person name="Pati A."/>
            <person name="Chen A."/>
            <person name="Palaniappan K."/>
            <person name="Tapia R."/>
            <person name="Han C."/>
            <person name="Land M."/>
            <person name="Hauser L."/>
            <person name="Chang Y.J."/>
            <person name="Jeffries C.D."/>
            <person name="Brettin T."/>
            <person name="Yasawong M."/>
            <person name="Brambilla E.M."/>
            <person name="Rohde M."/>
            <person name="Sikorski J."/>
            <person name="Goker M."/>
            <person name="Detter J.C."/>
            <person name="Woyke T."/>
            <person name="Bristow J."/>
            <person name="Eisen J.A."/>
            <person name="Markowitz V."/>
            <person name="Hugenholtz P."/>
            <person name="Kyrpides N.C."/>
            <person name="Klenk H.P."/>
        </authorList>
    </citation>
    <scope>NUCLEOTIDE SEQUENCE [LARGE SCALE GENOMIC DNA]</scope>
    <source>
        <strain evidence="3">ATCC 8368 / DSM 20162 / CCUG 35730 / CIP 100753 / JCM 10117 / KCTC 9821 / NBRC 16120 / NCIMB 702349 / NCTC 13040</strain>
    </source>
</reference>
<dbReference type="SUPFAM" id="SSF54593">
    <property type="entry name" value="Glyoxalase/Bleomycin resistance protein/Dihydroxybiphenyl dioxygenase"/>
    <property type="match status" value="2"/>
</dbReference>
<keyword evidence="3" id="KW-1185">Reference proteome</keyword>
<organism evidence="2 3">
    <name type="scientific">Tsukamurella paurometabola (strain ATCC 8368 / DSM 20162 / CCUG 35730 / CIP 100753 / JCM 10117 / KCTC 9821 / NBRC 16120 / NCIMB 702349 / NCTC 13040)</name>
    <name type="common">Corynebacterium paurometabolum</name>
    <dbReference type="NCBI Taxonomy" id="521096"/>
    <lineage>
        <taxon>Bacteria</taxon>
        <taxon>Bacillati</taxon>
        <taxon>Actinomycetota</taxon>
        <taxon>Actinomycetes</taxon>
        <taxon>Mycobacteriales</taxon>
        <taxon>Tsukamurellaceae</taxon>
        <taxon>Tsukamurella</taxon>
    </lineage>
</organism>
<dbReference type="Gene3D" id="3.10.180.10">
    <property type="entry name" value="2,3-Dihydroxybiphenyl 1,2-Dioxygenase, domain 1"/>
    <property type="match status" value="2"/>
</dbReference>
<dbReference type="CDD" id="cd07247">
    <property type="entry name" value="SgaA_N_like"/>
    <property type="match status" value="1"/>
</dbReference>
<dbReference type="PANTHER" id="PTHR33993">
    <property type="entry name" value="GLYOXALASE-RELATED"/>
    <property type="match status" value="1"/>
</dbReference>
<evidence type="ECO:0000313" key="2">
    <source>
        <dbReference type="EMBL" id="ADG78685.1"/>
    </source>
</evidence>
<keyword evidence="2" id="KW-0223">Dioxygenase</keyword>
<dbReference type="InterPro" id="IPR004360">
    <property type="entry name" value="Glyas_Fos-R_dOase_dom"/>
</dbReference>
<dbReference type="InterPro" id="IPR037523">
    <property type="entry name" value="VOC_core"/>
</dbReference>
<evidence type="ECO:0000259" key="1">
    <source>
        <dbReference type="PROSITE" id="PS51819"/>
    </source>
</evidence>
<dbReference type="KEGG" id="tpr:Tpau_2073"/>
<feature type="domain" description="VOC" evidence="1">
    <location>
        <begin position="20"/>
        <end position="135"/>
    </location>
</feature>
<sequence length="285" mass="29609">MSECCATVGGMTEYTAPVGAPVWIDLMSRDVDAAVEFYRAVFGWEADPPHPDFGGYRNFRVNGNLVAGLMGATDGGEGPGDMWSVYLRTNDADASIATATEAGAAVIVPPSPVGELGRFGFVVDPAGAAIGVWEPGTHPGFLERGVPGTPYWFDCQSREYGVSKDFYRTVFGWEYEEVGTGGDADAVGPDSYAQVLVPAADGTKEGVAGIMDSAPLFASGAYPEGTPSFWQIYLAVEDVAAAGARITAASGTVVQPGEVTPWGTLAAATDVNGAFFCYATPPAGM</sequence>
<reference evidence="3" key="1">
    <citation type="submission" date="2010-03" db="EMBL/GenBank/DDBJ databases">
        <title>The complete chromosome of Tsukamurella paurometabola DSM 20162.</title>
        <authorList>
            <consortium name="US DOE Joint Genome Institute (JGI-PGF)"/>
            <person name="Lucas S."/>
            <person name="Copeland A."/>
            <person name="Lapidus A."/>
            <person name="Glavina del Rio T."/>
            <person name="Dalin E."/>
            <person name="Tice H."/>
            <person name="Bruce D."/>
            <person name="Goodwin L."/>
            <person name="Pitluck S."/>
            <person name="Kyrpides N."/>
            <person name="Mavromatis K."/>
            <person name="Ivanova N."/>
            <person name="Mikhailova N."/>
            <person name="Munk A.C."/>
            <person name="Brettin T."/>
            <person name="Detter J.C."/>
            <person name="Tapia R."/>
            <person name="Han C."/>
            <person name="Larimer F."/>
            <person name="Land M."/>
            <person name="Hauser L."/>
            <person name="Markowitz V."/>
            <person name="Cheng J.-F."/>
            <person name="Hugenholtz P."/>
            <person name="Woyke T."/>
            <person name="Wu D."/>
            <person name="Jando M."/>
            <person name="Brambilla E."/>
            <person name="Klenk H.-P."/>
            <person name="Eisen J.A."/>
        </authorList>
    </citation>
    <scope>NUCLEOTIDE SEQUENCE [LARGE SCALE GENOMIC DNA]</scope>
    <source>
        <strain evidence="3">ATCC 8368 / DSM 20162 / CCUG 35730 / CIP 100753 / JCM 10117 / KCTC 9821 / NBRC 16120 / NCIMB 702349 / NCTC 13040</strain>
    </source>
</reference>
<accession>D5UNW7</accession>
<evidence type="ECO:0000313" key="3">
    <source>
        <dbReference type="Proteomes" id="UP000001213"/>
    </source>
</evidence>
<dbReference type="PROSITE" id="PS51819">
    <property type="entry name" value="VOC"/>
    <property type="match status" value="2"/>
</dbReference>
<dbReference type="STRING" id="521096.Tpau_2073"/>
<dbReference type="HOGENOM" id="CLU_069623_0_0_11"/>
<dbReference type="GO" id="GO:0051213">
    <property type="term" value="F:dioxygenase activity"/>
    <property type="evidence" value="ECO:0007669"/>
    <property type="project" value="UniProtKB-KW"/>
</dbReference>
<dbReference type="EMBL" id="CP001966">
    <property type="protein sequence ID" value="ADG78685.1"/>
    <property type="molecule type" value="Genomic_DNA"/>
</dbReference>
<dbReference type="PANTHER" id="PTHR33993:SF10">
    <property type="entry name" value="CONSERVED PROTEIN"/>
    <property type="match status" value="1"/>
</dbReference>
<name>D5UNW7_TSUPD</name>
<keyword evidence="2" id="KW-0560">Oxidoreductase</keyword>